<evidence type="ECO:0000256" key="4">
    <source>
        <dbReference type="ARBA" id="ARBA00022679"/>
    </source>
</evidence>
<feature type="domain" description="Response regulatory" evidence="11">
    <location>
        <begin position="415"/>
        <end position="530"/>
    </location>
</feature>
<sequence>DKIDLGKAYVEYAGFQYYNKDYKNAIPNYLFGLNLLDSLNYKGLGTMMARNFELSQSFGKLKDYKDAFKYLNKAFILQDSLNANKQDNLTLELEKKYQTQKKEQEIVLLKSQKANQRNVLIGVISLISLISLFFFFLFRNRQKTAKKLKELDKAKSNFFANISHEFRTPLTLISMPIQEALHDNSLTEKKRSQFEMAQRNSERLLSLVNQVLELSKIDSGDLKLQIQEGNILQLISGLSDSFSFSAKQNHITFKKNIDTQTHSSWFDKDAIEKIVVNLLSNAIKYTPRKGYVVCNASVKESKLYLEIKNSGVGLTKVELKAIFQRFYQTNEQNQGSGIGLSLVKELVELHKGHITVSSEPNKWTIFKVVLSIDKNDFSSKQIIKTPSDKGEVDIPIISSLNSEVDDEFSDNEKPILLIVEDNTDLITLIQQHFEASYNVLTAPNGDIGVKLALEHIPDLIISDIMMPVKDGIELTKTLKNNECTAHIPVILLTAKADIESHYEGVNTGADDYITKPFDNKLLDLKVKKLIKSRRKLQER</sequence>
<dbReference type="InterPro" id="IPR004358">
    <property type="entry name" value="Sig_transdc_His_kin-like_C"/>
</dbReference>
<dbReference type="InterPro" id="IPR001789">
    <property type="entry name" value="Sig_transdc_resp-reg_receiver"/>
</dbReference>
<evidence type="ECO:0000256" key="6">
    <source>
        <dbReference type="ARBA" id="ARBA00022777"/>
    </source>
</evidence>
<dbReference type="PANTHER" id="PTHR43547">
    <property type="entry name" value="TWO-COMPONENT HISTIDINE KINASE"/>
    <property type="match status" value="1"/>
</dbReference>
<evidence type="ECO:0000256" key="2">
    <source>
        <dbReference type="ARBA" id="ARBA00012438"/>
    </source>
</evidence>
<keyword evidence="8" id="KW-0902">Two-component regulatory system</keyword>
<dbReference type="PROSITE" id="PS50109">
    <property type="entry name" value="HIS_KIN"/>
    <property type="match status" value="1"/>
</dbReference>
<dbReference type="SUPFAM" id="SSF47384">
    <property type="entry name" value="Homodimeric domain of signal transducing histidine kinase"/>
    <property type="match status" value="1"/>
</dbReference>
<evidence type="ECO:0000256" key="1">
    <source>
        <dbReference type="ARBA" id="ARBA00000085"/>
    </source>
</evidence>
<dbReference type="PRINTS" id="PR00344">
    <property type="entry name" value="BCTRLSENSOR"/>
</dbReference>
<dbReference type="FunFam" id="1.10.287.130:FF:000045">
    <property type="entry name" value="Two-component system sensor histidine kinase/response regulator"/>
    <property type="match status" value="1"/>
</dbReference>
<keyword evidence="7" id="KW-0067">ATP-binding</keyword>
<dbReference type="SMART" id="SM00387">
    <property type="entry name" value="HATPase_c"/>
    <property type="match status" value="1"/>
</dbReference>
<feature type="transmembrane region" description="Helical" evidence="9">
    <location>
        <begin position="119"/>
        <end position="138"/>
    </location>
</feature>
<dbReference type="GO" id="GO:0003677">
    <property type="term" value="F:DNA binding"/>
    <property type="evidence" value="ECO:0007669"/>
    <property type="project" value="UniProtKB-KW"/>
</dbReference>
<dbReference type="SMART" id="SM00448">
    <property type="entry name" value="REC"/>
    <property type="match status" value="1"/>
</dbReference>
<comment type="catalytic activity">
    <reaction evidence="1">
        <text>ATP + protein L-histidine = ADP + protein N-phospho-L-histidine.</text>
        <dbReference type="EC" id="2.7.13.3"/>
    </reaction>
</comment>
<dbReference type="FunFam" id="3.30.565.10:FF:000037">
    <property type="entry name" value="Hybrid sensor histidine kinase/response regulator"/>
    <property type="match status" value="1"/>
</dbReference>
<dbReference type="SUPFAM" id="SSF55874">
    <property type="entry name" value="ATPase domain of HSP90 chaperone/DNA topoisomerase II/histidine kinase"/>
    <property type="match status" value="1"/>
</dbReference>
<name>A0A3B0QXN5_9ZZZZ</name>
<proteinExistence type="predicted"/>
<dbReference type="GO" id="GO:0005524">
    <property type="term" value="F:ATP binding"/>
    <property type="evidence" value="ECO:0007669"/>
    <property type="project" value="UniProtKB-KW"/>
</dbReference>
<evidence type="ECO:0000256" key="9">
    <source>
        <dbReference type="SAM" id="Phobius"/>
    </source>
</evidence>
<dbReference type="Gene3D" id="3.40.50.2300">
    <property type="match status" value="1"/>
</dbReference>
<feature type="non-terminal residue" evidence="12">
    <location>
        <position position="1"/>
    </location>
</feature>
<dbReference type="InterPro" id="IPR005467">
    <property type="entry name" value="His_kinase_dom"/>
</dbReference>
<keyword evidence="9" id="KW-0472">Membrane</keyword>
<keyword evidence="12" id="KW-0238">DNA-binding</keyword>
<dbReference type="InterPro" id="IPR003661">
    <property type="entry name" value="HisK_dim/P_dom"/>
</dbReference>
<reference evidence="12" key="1">
    <citation type="submission" date="2018-06" db="EMBL/GenBank/DDBJ databases">
        <authorList>
            <person name="Zhirakovskaya E."/>
        </authorList>
    </citation>
    <scope>NUCLEOTIDE SEQUENCE</scope>
</reference>
<dbReference type="SMART" id="SM00388">
    <property type="entry name" value="HisKA"/>
    <property type="match status" value="1"/>
</dbReference>
<dbReference type="Pfam" id="PF02518">
    <property type="entry name" value="HATPase_c"/>
    <property type="match status" value="1"/>
</dbReference>
<keyword evidence="6" id="KW-0418">Kinase</keyword>
<evidence type="ECO:0000256" key="5">
    <source>
        <dbReference type="ARBA" id="ARBA00022741"/>
    </source>
</evidence>
<dbReference type="EMBL" id="UOEB01000145">
    <property type="protein sequence ID" value="VAV84277.1"/>
    <property type="molecule type" value="Genomic_DNA"/>
</dbReference>
<dbReference type="SUPFAM" id="SSF52172">
    <property type="entry name" value="CheY-like"/>
    <property type="match status" value="1"/>
</dbReference>
<dbReference type="EC" id="2.7.13.3" evidence="2"/>
<keyword evidence="5" id="KW-0547">Nucleotide-binding</keyword>
<dbReference type="Gene3D" id="1.10.287.130">
    <property type="match status" value="1"/>
</dbReference>
<dbReference type="CDD" id="cd00082">
    <property type="entry name" value="HisKA"/>
    <property type="match status" value="1"/>
</dbReference>
<keyword evidence="9" id="KW-1133">Transmembrane helix</keyword>
<dbReference type="PANTHER" id="PTHR43547:SF2">
    <property type="entry name" value="HYBRID SIGNAL TRANSDUCTION HISTIDINE KINASE C"/>
    <property type="match status" value="1"/>
</dbReference>
<feature type="non-terminal residue" evidence="12">
    <location>
        <position position="539"/>
    </location>
</feature>
<dbReference type="AlphaFoldDB" id="A0A3B0QXN5"/>
<evidence type="ECO:0000313" key="12">
    <source>
        <dbReference type="EMBL" id="VAV84277.1"/>
    </source>
</evidence>
<dbReference type="InterPro" id="IPR003594">
    <property type="entry name" value="HATPase_dom"/>
</dbReference>
<dbReference type="GO" id="GO:0000155">
    <property type="term" value="F:phosphorelay sensor kinase activity"/>
    <property type="evidence" value="ECO:0007669"/>
    <property type="project" value="InterPro"/>
</dbReference>
<evidence type="ECO:0000256" key="7">
    <source>
        <dbReference type="ARBA" id="ARBA00022840"/>
    </source>
</evidence>
<dbReference type="InterPro" id="IPR036097">
    <property type="entry name" value="HisK_dim/P_sf"/>
</dbReference>
<keyword evidence="3" id="KW-0597">Phosphoprotein</keyword>
<dbReference type="Gene3D" id="3.30.565.10">
    <property type="entry name" value="Histidine kinase-like ATPase, C-terminal domain"/>
    <property type="match status" value="1"/>
</dbReference>
<dbReference type="InterPro" id="IPR036890">
    <property type="entry name" value="HATPase_C_sf"/>
</dbReference>
<dbReference type="Pfam" id="PF00072">
    <property type="entry name" value="Response_reg"/>
    <property type="match status" value="1"/>
</dbReference>
<feature type="domain" description="Histidine kinase" evidence="10">
    <location>
        <begin position="161"/>
        <end position="374"/>
    </location>
</feature>
<keyword evidence="4" id="KW-0808">Transferase</keyword>
<protein>
    <recommendedName>
        <fullName evidence="2">histidine kinase</fullName>
        <ecNumber evidence="2">2.7.13.3</ecNumber>
    </recommendedName>
</protein>
<evidence type="ECO:0000256" key="3">
    <source>
        <dbReference type="ARBA" id="ARBA00022553"/>
    </source>
</evidence>
<organism evidence="12">
    <name type="scientific">hydrothermal vent metagenome</name>
    <dbReference type="NCBI Taxonomy" id="652676"/>
    <lineage>
        <taxon>unclassified sequences</taxon>
        <taxon>metagenomes</taxon>
        <taxon>ecological metagenomes</taxon>
    </lineage>
</organism>
<evidence type="ECO:0000256" key="8">
    <source>
        <dbReference type="ARBA" id="ARBA00023012"/>
    </source>
</evidence>
<evidence type="ECO:0000259" key="11">
    <source>
        <dbReference type="PROSITE" id="PS50110"/>
    </source>
</evidence>
<dbReference type="Pfam" id="PF00512">
    <property type="entry name" value="HisKA"/>
    <property type="match status" value="1"/>
</dbReference>
<accession>A0A3B0QXN5</accession>
<gene>
    <name evidence="12" type="ORF">MNBD_BACTEROID02-492</name>
</gene>
<dbReference type="InterPro" id="IPR011006">
    <property type="entry name" value="CheY-like_superfamily"/>
</dbReference>
<keyword evidence="9" id="KW-0812">Transmembrane</keyword>
<dbReference type="CDD" id="cd17574">
    <property type="entry name" value="REC_OmpR"/>
    <property type="match status" value="1"/>
</dbReference>
<evidence type="ECO:0000259" key="10">
    <source>
        <dbReference type="PROSITE" id="PS50109"/>
    </source>
</evidence>
<dbReference type="PROSITE" id="PS50110">
    <property type="entry name" value="RESPONSE_REGULATORY"/>
    <property type="match status" value="1"/>
</dbReference>